<protein>
    <submittedName>
        <fullName evidence="4">Phenylacetyl-CoA ligase</fullName>
    </submittedName>
</protein>
<dbReference type="AlphaFoldDB" id="A0AAD6U2B4"/>
<keyword evidence="5" id="KW-1185">Reference proteome</keyword>
<accession>A0AAD6U2B4</accession>
<feature type="domain" description="AMP-binding enzyme C-terminal" evidence="3">
    <location>
        <begin position="468"/>
        <end position="555"/>
    </location>
</feature>
<feature type="domain" description="AMP-dependent synthetase/ligase" evidence="2">
    <location>
        <begin position="55"/>
        <end position="417"/>
    </location>
</feature>
<keyword evidence="4" id="KW-0436">Ligase</keyword>
<evidence type="ECO:0000259" key="2">
    <source>
        <dbReference type="Pfam" id="PF00501"/>
    </source>
</evidence>
<sequence>MAEFTSPMHTIPYFPEDLTLPQFLLDYHHPIRLHRDPSSPWIVDAVTGTPRLQAEVIERTWNLANGLSSKFSITQDNIVGIISENDIDFPIAIWATHRLGASIFTVNPTYTASEMLPHIIDMKPSLLFVHPSALEAVQKAVSHLETSCDHMVLLTSPGMTTTLGLPTLQDLIDLGHSLKGTYSFAEFKLKPGEGRTKVAIYFPSSGTTGVPKMVAIPHASFISNIIQTATHDAGVDMSIPVADRRFKPGNISCAVLPLFHIFGLLINLHYMLFSGMTVVIMPRFNFVEYLATIKKYKITNLSLVPPMLTLFCKHPAAKEADLSSLRVVFIGGAPLSVHLAEEMGKLVPQAVVEQGYGMTELTGILTMPPLNRRVAKEAVGHLLPGFTARVVKPDGSLAGVGESGELHVTGPSLASHYVNNEKISRETFVDGWVRSGDEVYFDADGELHIVDRIKDFIKVGGFQVAPAELEARLVTNENITDCCVVPVPHDFSGQVPRAYAVLSKDALERIERDPEERERIRAVLIEDIANNKAKYKALVGGVEFIDVIPKGPSGKLLRRALRANATV</sequence>
<keyword evidence="1" id="KW-0812">Transmembrane</keyword>
<dbReference type="GO" id="GO:0016405">
    <property type="term" value="F:CoA-ligase activity"/>
    <property type="evidence" value="ECO:0007669"/>
    <property type="project" value="TreeGrafter"/>
</dbReference>
<comment type="caution">
    <text evidence="4">The sequence shown here is derived from an EMBL/GenBank/DDBJ whole genome shotgun (WGS) entry which is preliminary data.</text>
</comment>
<proteinExistence type="predicted"/>
<dbReference type="PANTHER" id="PTHR24096:SF422">
    <property type="entry name" value="BCDNA.GH02901"/>
    <property type="match status" value="1"/>
</dbReference>
<evidence type="ECO:0000313" key="4">
    <source>
        <dbReference type="EMBL" id="KAJ7087682.1"/>
    </source>
</evidence>
<dbReference type="Gene3D" id="3.30.300.30">
    <property type="match status" value="1"/>
</dbReference>
<dbReference type="PANTHER" id="PTHR24096">
    <property type="entry name" value="LONG-CHAIN-FATTY-ACID--COA LIGASE"/>
    <property type="match status" value="1"/>
</dbReference>
<dbReference type="Gene3D" id="2.30.38.10">
    <property type="entry name" value="Luciferase, Domain 3"/>
    <property type="match status" value="1"/>
</dbReference>
<dbReference type="InterPro" id="IPR045851">
    <property type="entry name" value="AMP-bd_C_sf"/>
</dbReference>
<keyword evidence="1" id="KW-1133">Transmembrane helix</keyword>
<name>A0AAD6U2B4_9AGAR</name>
<dbReference type="Pfam" id="PF13193">
    <property type="entry name" value="AMP-binding_C"/>
    <property type="match status" value="1"/>
</dbReference>
<gene>
    <name evidence="4" type="ORF">B0H15DRAFT_908914</name>
</gene>
<reference evidence="4" key="1">
    <citation type="submission" date="2023-03" db="EMBL/GenBank/DDBJ databases">
        <title>Massive genome expansion in bonnet fungi (Mycena s.s.) driven by repeated elements and novel gene families across ecological guilds.</title>
        <authorList>
            <consortium name="Lawrence Berkeley National Laboratory"/>
            <person name="Harder C.B."/>
            <person name="Miyauchi S."/>
            <person name="Viragh M."/>
            <person name="Kuo A."/>
            <person name="Thoen E."/>
            <person name="Andreopoulos B."/>
            <person name="Lu D."/>
            <person name="Skrede I."/>
            <person name="Drula E."/>
            <person name="Henrissat B."/>
            <person name="Morin E."/>
            <person name="Kohler A."/>
            <person name="Barry K."/>
            <person name="LaButti K."/>
            <person name="Morin E."/>
            <person name="Salamov A."/>
            <person name="Lipzen A."/>
            <person name="Mereny Z."/>
            <person name="Hegedus B."/>
            <person name="Baldrian P."/>
            <person name="Stursova M."/>
            <person name="Weitz H."/>
            <person name="Taylor A."/>
            <person name="Grigoriev I.V."/>
            <person name="Nagy L.G."/>
            <person name="Martin F."/>
            <person name="Kauserud H."/>
        </authorList>
    </citation>
    <scope>NUCLEOTIDE SEQUENCE</scope>
    <source>
        <strain evidence="4">CBHHK173m</strain>
    </source>
</reference>
<dbReference type="PROSITE" id="PS00455">
    <property type="entry name" value="AMP_BINDING"/>
    <property type="match status" value="1"/>
</dbReference>
<dbReference type="SUPFAM" id="SSF56801">
    <property type="entry name" value="Acetyl-CoA synthetase-like"/>
    <property type="match status" value="1"/>
</dbReference>
<evidence type="ECO:0000256" key="1">
    <source>
        <dbReference type="SAM" id="Phobius"/>
    </source>
</evidence>
<dbReference type="EMBL" id="JARJCN010000028">
    <property type="protein sequence ID" value="KAJ7087682.1"/>
    <property type="molecule type" value="Genomic_DNA"/>
</dbReference>
<dbReference type="Gene3D" id="3.40.50.980">
    <property type="match status" value="2"/>
</dbReference>
<evidence type="ECO:0000313" key="5">
    <source>
        <dbReference type="Proteomes" id="UP001222325"/>
    </source>
</evidence>
<dbReference type="InterPro" id="IPR000873">
    <property type="entry name" value="AMP-dep_synth/lig_dom"/>
</dbReference>
<feature type="transmembrane region" description="Helical" evidence="1">
    <location>
        <begin position="254"/>
        <end position="273"/>
    </location>
</feature>
<dbReference type="InterPro" id="IPR020845">
    <property type="entry name" value="AMP-binding_CS"/>
</dbReference>
<dbReference type="Proteomes" id="UP001222325">
    <property type="component" value="Unassembled WGS sequence"/>
</dbReference>
<organism evidence="4 5">
    <name type="scientific">Mycena belliarum</name>
    <dbReference type="NCBI Taxonomy" id="1033014"/>
    <lineage>
        <taxon>Eukaryota</taxon>
        <taxon>Fungi</taxon>
        <taxon>Dikarya</taxon>
        <taxon>Basidiomycota</taxon>
        <taxon>Agaricomycotina</taxon>
        <taxon>Agaricomycetes</taxon>
        <taxon>Agaricomycetidae</taxon>
        <taxon>Agaricales</taxon>
        <taxon>Marasmiineae</taxon>
        <taxon>Mycenaceae</taxon>
        <taxon>Mycena</taxon>
    </lineage>
</organism>
<evidence type="ECO:0000259" key="3">
    <source>
        <dbReference type="Pfam" id="PF13193"/>
    </source>
</evidence>
<keyword evidence="1" id="KW-0472">Membrane</keyword>
<dbReference type="Pfam" id="PF00501">
    <property type="entry name" value="AMP-binding"/>
    <property type="match status" value="1"/>
</dbReference>
<dbReference type="InterPro" id="IPR025110">
    <property type="entry name" value="AMP-bd_C"/>
</dbReference>